<dbReference type="STRING" id="857265.WG78_03460"/>
<keyword evidence="1" id="KW-0732">Signal</keyword>
<evidence type="ECO:0000256" key="1">
    <source>
        <dbReference type="SAM" id="SignalP"/>
    </source>
</evidence>
<dbReference type="EMBL" id="LAQT01000002">
    <property type="protein sequence ID" value="KPC54597.1"/>
    <property type="molecule type" value="Genomic_DNA"/>
</dbReference>
<name>A0A0N1JTU9_9NEIS</name>
<keyword evidence="4" id="KW-1185">Reference proteome</keyword>
<feature type="domain" description="Ice-binding protein C-terminal" evidence="2">
    <location>
        <begin position="162"/>
        <end position="186"/>
    </location>
</feature>
<dbReference type="Pfam" id="PF07589">
    <property type="entry name" value="PEP-CTERM"/>
    <property type="match status" value="1"/>
</dbReference>
<dbReference type="NCBIfam" id="TIGR02595">
    <property type="entry name" value="PEP_CTERM"/>
    <property type="match status" value="1"/>
</dbReference>
<dbReference type="AlphaFoldDB" id="A0A0N1JTU9"/>
<accession>A0A0N1JTU9</accession>
<dbReference type="RefSeq" id="WP_083458746.1">
    <property type="nucleotide sequence ID" value="NZ_LAQT01000002.1"/>
</dbReference>
<dbReference type="Proteomes" id="UP000037939">
    <property type="component" value="Unassembled WGS sequence"/>
</dbReference>
<feature type="signal peptide" evidence="1">
    <location>
        <begin position="1"/>
        <end position="25"/>
    </location>
</feature>
<sequence length="204" mass="22889">MSRCTHWLVRLLWLSLLMVSTRAMAGQVPRQISFTFFEHFINCCHVPAPNPSWQETFVSSDPAVDIPAVTTFDGVARFSFDVQQNDIVIRFLGDAHDWPVADQQYPFIVLWGLGYYNDISVTTNLVDAGKDWILFNRDPGYMGIGWGGTTQAGDYIDIRLLPVPEPETWALLGVGVVGLLAARGRRNRAMRRQAQAEWTSAAIS</sequence>
<proteinExistence type="predicted"/>
<reference evidence="3 4" key="1">
    <citation type="submission" date="2015-07" db="EMBL/GenBank/DDBJ databases">
        <title>Draft genome sequence of the Amantichitinum ursilacus IGB-41, a new chitin-degrading bacterium.</title>
        <authorList>
            <person name="Kirstahler P."/>
            <person name="Guenther M."/>
            <person name="Grumaz C."/>
            <person name="Rupp S."/>
            <person name="Zibek S."/>
            <person name="Sohn K."/>
        </authorList>
    </citation>
    <scope>NUCLEOTIDE SEQUENCE [LARGE SCALE GENOMIC DNA]</scope>
    <source>
        <strain evidence="3 4">IGB-41</strain>
    </source>
</reference>
<evidence type="ECO:0000313" key="4">
    <source>
        <dbReference type="Proteomes" id="UP000037939"/>
    </source>
</evidence>
<protein>
    <submittedName>
        <fullName evidence="3">PEP-CTERM motif protein</fullName>
    </submittedName>
</protein>
<dbReference type="InterPro" id="IPR013424">
    <property type="entry name" value="Ice-binding_C"/>
</dbReference>
<evidence type="ECO:0000259" key="2">
    <source>
        <dbReference type="Pfam" id="PF07589"/>
    </source>
</evidence>
<organism evidence="3 4">
    <name type="scientific">Amantichitinum ursilacus</name>
    <dbReference type="NCBI Taxonomy" id="857265"/>
    <lineage>
        <taxon>Bacteria</taxon>
        <taxon>Pseudomonadati</taxon>
        <taxon>Pseudomonadota</taxon>
        <taxon>Betaproteobacteria</taxon>
        <taxon>Neisseriales</taxon>
        <taxon>Chitinibacteraceae</taxon>
        <taxon>Amantichitinum</taxon>
    </lineage>
</organism>
<comment type="caution">
    <text evidence="3">The sequence shown here is derived from an EMBL/GenBank/DDBJ whole genome shotgun (WGS) entry which is preliminary data.</text>
</comment>
<gene>
    <name evidence="3" type="ORF">WG78_03460</name>
</gene>
<feature type="chain" id="PRO_5005875169" evidence="1">
    <location>
        <begin position="26"/>
        <end position="204"/>
    </location>
</feature>
<evidence type="ECO:0000313" key="3">
    <source>
        <dbReference type="EMBL" id="KPC54597.1"/>
    </source>
</evidence>